<dbReference type="Pfam" id="PF00248">
    <property type="entry name" value="Aldo_ket_red"/>
    <property type="match status" value="1"/>
</dbReference>
<dbReference type="SUPFAM" id="SSF51430">
    <property type="entry name" value="NAD(P)-linked oxidoreductase"/>
    <property type="match status" value="1"/>
</dbReference>
<dbReference type="CDD" id="cd19101">
    <property type="entry name" value="AKR_unchar"/>
    <property type="match status" value="1"/>
</dbReference>
<evidence type="ECO:0000313" key="4">
    <source>
        <dbReference type="Proteomes" id="UP001055115"/>
    </source>
</evidence>
<dbReference type="AlphaFoldDB" id="A0AA37PH98"/>
<dbReference type="GeneID" id="73333105"/>
<dbReference type="PANTHER" id="PTHR43147">
    <property type="entry name" value="PROTEIN TAS"/>
    <property type="match status" value="1"/>
</dbReference>
<dbReference type="Gene3D" id="3.20.20.100">
    <property type="entry name" value="NADP-dependent oxidoreductase domain"/>
    <property type="match status" value="1"/>
</dbReference>
<proteinExistence type="predicted"/>
<keyword evidence="4" id="KW-1185">Reference proteome</keyword>
<dbReference type="InterPro" id="IPR023210">
    <property type="entry name" value="NADP_OxRdtase_dom"/>
</dbReference>
<reference evidence="3 4" key="1">
    <citation type="submission" date="2022-03" db="EMBL/GenBank/DDBJ databases">
        <title>Genome data of Colletotrichum spp.</title>
        <authorList>
            <person name="Utami Y.D."/>
            <person name="Hiruma K."/>
        </authorList>
    </citation>
    <scope>NUCLEOTIDE SEQUENCE [LARGE SCALE GENOMIC DNA]</scope>
    <source>
        <strain evidence="3 4">MAFF 239500</strain>
    </source>
</reference>
<feature type="domain" description="NADP-dependent oxidoreductase" evidence="2">
    <location>
        <begin position="236"/>
        <end position="528"/>
    </location>
</feature>
<dbReference type="Proteomes" id="UP001055115">
    <property type="component" value="Unassembled WGS sequence"/>
</dbReference>
<dbReference type="PANTHER" id="PTHR43147:SF2">
    <property type="entry name" value="NADP-DEPENDENT OXIDOREDUCTASE DOMAIN-CONTAINING PROTEIN"/>
    <property type="match status" value="1"/>
</dbReference>
<comment type="caution">
    <text evidence="3">The sequence shown here is derived from an EMBL/GenBank/DDBJ whole genome shotgun (WGS) entry which is preliminary data.</text>
</comment>
<keyword evidence="1" id="KW-0560">Oxidoreductase</keyword>
<sequence length="550" mass="61452">MAPHSEGQSAKTAHVNMMTDTIITNLPAENLRVVMRSLLAAHPDITTTFEAETRNYILDVALPAAQSQRPSKTNIAWLHRTQETIRCMLGCGLSSQSIPLMTEVVTQGVKLLLDPDTTKEDTLNTLASIDGDIVQIMTAVEKTLLAASRTSLMDDERTLVTSLHESLVECRAITDEKALEYPYGRALFSTSMLLGLPLPKFDNAAGPRTLTSDGLKAGPMEAKETFEMNGRRLPRIFSGLWQLSSPSWGSAPTSKIIAQFSKHLEAGMSAFDMADHYGDAEIIFGRFRSSYPFKDAIFAATKYCVFNPMKVTRVAVEANVAERCRRLQTDKIDLLQFHWQFYNDPQYIEALRFLEEDPRITNMGLCNFDTEHLEVAIAHGIKVYTNQVQFSLIDSRPTVKMGKVCEKNNVKLLTYGTLCGGFLAEKWLGKGQPDLYDAAITPSQRKYYAMIRSWGGWELFQDLLRVLKTVASKHSVSISNVATRWVLDFPYVGAVIVGARMGISEHTDENLASLGWSLDEEDREAIEVVLKNSRRLDMFEAMGDCGGEYR</sequence>
<evidence type="ECO:0000313" key="3">
    <source>
        <dbReference type="EMBL" id="GKT52122.1"/>
    </source>
</evidence>
<dbReference type="EMBL" id="BQXU01000061">
    <property type="protein sequence ID" value="GKT52122.1"/>
    <property type="molecule type" value="Genomic_DNA"/>
</dbReference>
<name>A0AA37PH98_9PEZI</name>
<dbReference type="GO" id="GO:0016491">
    <property type="term" value="F:oxidoreductase activity"/>
    <property type="evidence" value="ECO:0007669"/>
    <property type="project" value="UniProtKB-KW"/>
</dbReference>
<accession>A0AA37PH98</accession>
<evidence type="ECO:0000259" key="2">
    <source>
        <dbReference type="Pfam" id="PF00248"/>
    </source>
</evidence>
<organism evidence="3 4">
    <name type="scientific">Colletotrichum spaethianum</name>
    <dbReference type="NCBI Taxonomy" id="700344"/>
    <lineage>
        <taxon>Eukaryota</taxon>
        <taxon>Fungi</taxon>
        <taxon>Dikarya</taxon>
        <taxon>Ascomycota</taxon>
        <taxon>Pezizomycotina</taxon>
        <taxon>Sordariomycetes</taxon>
        <taxon>Hypocreomycetidae</taxon>
        <taxon>Glomerellales</taxon>
        <taxon>Glomerellaceae</taxon>
        <taxon>Colletotrichum</taxon>
        <taxon>Colletotrichum spaethianum species complex</taxon>
    </lineage>
</organism>
<evidence type="ECO:0000256" key="1">
    <source>
        <dbReference type="ARBA" id="ARBA00023002"/>
    </source>
</evidence>
<dbReference type="InterPro" id="IPR036812">
    <property type="entry name" value="NAD(P)_OxRdtase_dom_sf"/>
</dbReference>
<dbReference type="RefSeq" id="XP_049134472.1">
    <property type="nucleotide sequence ID" value="XM_049278515.1"/>
</dbReference>
<protein>
    <submittedName>
        <fullName evidence="3">Aldo-keto reductase YhdN</fullName>
    </submittedName>
</protein>
<gene>
    <name evidence="3" type="ORF">ColSpa_12303</name>
</gene>